<dbReference type="NCBIfam" id="NF001246">
    <property type="entry name" value="PRK00218.1-2"/>
    <property type="match status" value="1"/>
</dbReference>
<evidence type="ECO:0000313" key="6">
    <source>
        <dbReference type="Proteomes" id="UP000294914"/>
    </source>
</evidence>
<comment type="similarity">
    <text evidence="4">Belongs to the HflD family.</text>
</comment>
<evidence type="ECO:0000256" key="2">
    <source>
        <dbReference type="ARBA" id="ARBA00022490"/>
    </source>
</evidence>
<dbReference type="HAMAP" id="MF_00695">
    <property type="entry name" value="HflD_protein"/>
    <property type="match status" value="1"/>
</dbReference>
<comment type="caution">
    <text evidence="5">The sequence shown here is derived from an EMBL/GenBank/DDBJ whole genome shotgun (WGS) entry which is preliminary data.</text>
</comment>
<dbReference type="OrthoDB" id="9788031at2"/>
<comment type="subcellular location">
    <subcellularLocation>
        <location evidence="4">Cytoplasm</location>
    </subcellularLocation>
    <subcellularLocation>
        <location evidence="4">Cell membrane</location>
        <topology evidence="4">Peripheral membrane protein</topology>
        <orientation evidence="4">Cytoplasmic side</orientation>
    </subcellularLocation>
</comment>
<dbReference type="InterPro" id="IPR035932">
    <property type="entry name" value="HflD-like_sf"/>
</dbReference>
<evidence type="ECO:0000256" key="3">
    <source>
        <dbReference type="ARBA" id="ARBA00023136"/>
    </source>
</evidence>
<dbReference type="GO" id="GO:0005886">
    <property type="term" value="C:plasma membrane"/>
    <property type="evidence" value="ECO:0007669"/>
    <property type="project" value="UniProtKB-SubCell"/>
</dbReference>
<proteinExistence type="inferred from homology"/>
<dbReference type="NCBIfam" id="NF001248">
    <property type="entry name" value="PRK00218.1-4"/>
    <property type="match status" value="1"/>
</dbReference>
<name>A0A4R8IPD3_9GAMM</name>
<dbReference type="Proteomes" id="UP000294914">
    <property type="component" value="Unassembled WGS sequence"/>
</dbReference>
<reference evidence="5 6" key="1">
    <citation type="submission" date="2019-03" db="EMBL/GenBank/DDBJ databases">
        <title>Genomic Encyclopedia of Type Strains, Phase IV (KMG-IV): sequencing the most valuable type-strain genomes for metagenomic binning, comparative biology and taxonomic classification.</title>
        <authorList>
            <person name="Goeker M."/>
        </authorList>
    </citation>
    <scope>NUCLEOTIDE SEQUENCE [LARGE SCALE GENOMIC DNA]</scope>
    <source>
        <strain evidence="5 6">DSM 16326</strain>
    </source>
</reference>
<dbReference type="GO" id="GO:0005737">
    <property type="term" value="C:cytoplasm"/>
    <property type="evidence" value="ECO:0007669"/>
    <property type="project" value="UniProtKB-SubCell"/>
</dbReference>
<keyword evidence="3 4" id="KW-0472">Membrane</keyword>
<keyword evidence="1 4" id="KW-1003">Cell membrane</keyword>
<evidence type="ECO:0000256" key="1">
    <source>
        <dbReference type="ARBA" id="ARBA00022475"/>
    </source>
</evidence>
<sequence>MNRTEEQTLALAAVFQTAQLVHNIASSGRYDDDDLQVCLQGILNTDPDSVTDVFGPPAVLRTGLQTLINQLGASAQTRKVEIARYVIALLHLQRKLDKNPAMLGQVAEGIERARAQTEHYALTHTNVLANLAGIYSDTVSHMTPKIMVNGEQQYLSNPDNVSRIRALLLAGIRAAVLWRQVGGNRWQILFKRKRIVDTAQQLLRQ</sequence>
<evidence type="ECO:0000256" key="4">
    <source>
        <dbReference type="HAMAP-Rule" id="MF_00695"/>
    </source>
</evidence>
<dbReference type="PANTHER" id="PTHR38100">
    <property type="entry name" value="HIGH FREQUENCY LYSOGENIZATION PROTEIN HFLD"/>
    <property type="match status" value="1"/>
</dbReference>
<keyword evidence="2 4" id="KW-0963">Cytoplasm</keyword>
<dbReference type="InterPro" id="IPR007451">
    <property type="entry name" value="HflD"/>
</dbReference>
<dbReference type="Gene3D" id="1.10.3890.10">
    <property type="entry name" value="HflD-like"/>
    <property type="match status" value="1"/>
</dbReference>
<dbReference type="PANTHER" id="PTHR38100:SF1">
    <property type="entry name" value="HIGH FREQUENCY LYSOGENIZATION PROTEIN HFLD"/>
    <property type="match status" value="1"/>
</dbReference>
<dbReference type="SUPFAM" id="SSF101322">
    <property type="entry name" value="YcfC-like"/>
    <property type="match status" value="1"/>
</dbReference>
<protein>
    <recommendedName>
        <fullName evidence="4">High frequency lysogenization protein HflD homolog</fullName>
    </recommendedName>
</protein>
<dbReference type="Pfam" id="PF04356">
    <property type="entry name" value="DUF489"/>
    <property type="match status" value="1"/>
</dbReference>
<dbReference type="AlphaFoldDB" id="A0A4R8IPD3"/>
<gene>
    <name evidence="4" type="primary">hflD</name>
    <name evidence="5" type="ORF">EDC23_1163</name>
</gene>
<organism evidence="5 6">
    <name type="scientific">Thiohalophilus thiocyanatoxydans</name>
    <dbReference type="NCBI Taxonomy" id="381308"/>
    <lineage>
        <taxon>Bacteria</taxon>
        <taxon>Pseudomonadati</taxon>
        <taxon>Pseudomonadota</taxon>
        <taxon>Gammaproteobacteria</taxon>
        <taxon>Thiohalomonadales</taxon>
        <taxon>Thiohalophilaceae</taxon>
        <taxon>Thiohalophilus</taxon>
    </lineage>
</organism>
<keyword evidence="6" id="KW-1185">Reference proteome</keyword>
<accession>A0A4R8IPD3</accession>
<dbReference type="EMBL" id="SOQX01000002">
    <property type="protein sequence ID" value="TDY02782.1"/>
    <property type="molecule type" value="Genomic_DNA"/>
</dbReference>
<evidence type="ECO:0000313" key="5">
    <source>
        <dbReference type="EMBL" id="TDY02782.1"/>
    </source>
</evidence>
<dbReference type="RefSeq" id="WP_134082036.1">
    <property type="nucleotide sequence ID" value="NZ_SOQX01000002.1"/>
</dbReference>